<feature type="compositionally biased region" description="Basic and acidic residues" evidence="1">
    <location>
        <begin position="168"/>
        <end position="178"/>
    </location>
</feature>
<comment type="caution">
    <text evidence="2">The sequence shown here is derived from an EMBL/GenBank/DDBJ whole genome shotgun (WGS) entry which is preliminary data.</text>
</comment>
<reference evidence="2 3" key="1">
    <citation type="journal article" date="2015" name="Genome Biol. Evol.">
        <title>Comparative Genomics of a Bacterivorous Green Alga Reveals Evolutionary Causalities and Consequences of Phago-Mixotrophic Mode of Nutrition.</title>
        <authorList>
            <person name="Burns J.A."/>
            <person name="Paasch A."/>
            <person name="Narechania A."/>
            <person name="Kim E."/>
        </authorList>
    </citation>
    <scope>NUCLEOTIDE SEQUENCE [LARGE SCALE GENOMIC DNA]</scope>
    <source>
        <strain evidence="2 3">PLY_AMNH</strain>
    </source>
</reference>
<feature type="compositionally biased region" description="Polar residues" evidence="1">
    <location>
        <begin position="143"/>
        <end position="159"/>
    </location>
</feature>
<sequence>MANSLPFTNAAGADILAMLNSGNGFQQPAEKSPPVQQASTHAITPSAPVQIPVSMQAPTTSNDAGLHLLSLLGQNRENVEETSERIVFRPVGSPGKQLGYGAMPPGMSSLGGLTPPGMHSLNGVPPPGMPSLSGSCPPGMPQPASQSRLPPKPRTSNDGTGRPSAKLNSKERKERVAKGPDGTTGFHQGRAAAGLPVVLVGGGAGVSCPVPIMASSPPRANYSTSPGHRGASPPTSSNAAWRRGVAASPPSGGCKPRGANPQRTKNHGAAEIMNTRNARRGLSL</sequence>
<evidence type="ECO:0000313" key="3">
    <source>
        <dbReference type="Proteomes" id="UP001190700"/>
    </source>
</evidence>
<feature type="region of interest" description="Disordered" evidence="1">
    <location>
        <begin position="212"/>
        <end position="284"/>
    </location>
</feature>
<gene>
    <name evidence="2" type="ORF">CYMTET_55690</name>
</gene>
<feature type="region of interest" description="Disordered" evidence="1">
    <location>
        <begin position="100"/>
        <end position="188"/>
    </location>
</feature>
<dbReference type="AlphaFoldDB" id="A0AAE0BDJ8"/>
<keyword evidence="3" id="KW-1185">Reference proteome</keyword>
<evidence type="ECO:0000313" key="2">
    <source>
        <dbReference type="EMBL" id="KAK3234030.1"/>
    </source>
</evidence>
<organism evidence="2 3">
    <name type="scientific">Cymbomonas tetramitiformis</name>
    <dbReference type="NCBI Taxonomy" id="36881"/>
    <lineage>
        <taxon>Eukaryota</taxon>
        <taxon>Viridiplantae</taxon>
        <taxon>Chlorophyta</taxon>
        <taxon>Pyramimonadophyceae</taxon>
        <taxon>Pyramimonadales</taxon>
        <taxon>Pyramimonadaceae</taxon>
        <taxon>Cymbomonas</taxon>
    </lineage>
</organism>
<name>A0AAE0BDJ8_9CHLO</name>
<dbReference type="Proteomes" id="UP001190700">
    <property type="component" value="Unassembled WGS sequence"/>
</dbReference>
<evidence type="ECO:0000256" key="1">
    <source>
        <dbReference type="SAM" id="MobiDB-lite"/>
    </source>
</evidence>
<protein>
    <submittedName>
        <fullName evidence="2">Uncharacterized protein</fullName>
    </submittedName>
</protein>
<proteinExistence type="predicted"/>
<accession>A0AAE0BDJ8</accession>
<dbReference type="EMBL" id="LGRX02035570">
    <property type="protein sequence ID" value="KAK3234030.1"/>
    <property type="molecule type" value="Genomic_DNA"/>
</dbReference>